<sequence length="230" mass="25139">MKKVLSLVLAATLVASLSACGGALVDLDTPKSDELTAQYDFYPDAMNTIRADMKITPEQADEVFIILTSCGLDGKITSISESKGAYTVYYGGSSLDVTLSDGAVETVYSGRDMLYPEYHKHNVLMDYDLTVKDVKTGSGDKIGEYAYIRITKAQLQAITEENYKEFVETVVKDSGYNWVAILCDDGTGICFPGSMYYVGTYGKQDADGSILEDYGAITLDENGGYTYEQF</sequence>
<reference evidence="1" key="1">
    <citation type="journal article" date="2021" name="Proc. Natl. Acad. Sci. U.S.A.">
        <title>A Catalog of Tens of Thousands of Viruses from Human Metagenomes Reveals Hidden Associations with Chronic Diseases.</title>
        <authorList>
            <person name="Tisza M.J."/>
            <person name="Buck C.B."/>
        </authorList>
    </citation>
    <scope>NUCLEOTIDE SEQUENCE</scope>
    <source>
        <strain evidence="1">Ct7Ux15</strain>
    </source>
</reference>
<proteinExistence type="predicted"/>
<organism evidence="1">
    <name type="scientific">Caudovirales sp. ct7Ux15</name>
    <dbReference type="NCBI Taxonomy" id="2826767"/>
    <lineage>
        <taxon>Viruses</taxon>
        <taxon>Duplodnaviria</taxon>
        <taxon>Heunggongvirae</taxon>
        <taxon>Uroviricota</taxon>
        <taxon>Caudoviricetes</taxon>
    </lineage>
</organism>
<dbReference type="EMBL" id="BK015058">
    <property type="protein sequence ID" value="DAD89318.1"/>
    <property type="molecule type" value="Genomic_DNA"/>
</dbReference>
<accession>A0A8S5N3Y0</accession>
<name>A0A8S5N3Y0_9CAUD</name>
<protein>
    <submittedName>
        <fullName evidence="1">Outer membrane protein assembly factor</fullName>
    </submittedName>
</protein>
<dbReference type="PROSITE" id="PS51257">
    <property type="entry name" value="PROKAR_LIPOPROTEIN"/>
    <property type="match status" value="1"/>
</dbReference>
<evidence type="ECO:0000313" key="1">
    <source>
        <dbReference type="EMBL" id="DAD89318.1"/>
    </source>
</evidence>